<proteinExistence type="predicted"/>
<dbReference type="Proteomes" id="UP001627284">
    <property type="component" value="Unassembled WGS sequence"/>
</dbReference>
<name>A0ABD2T805_9SOLN</name>
<dbReference type="EMBL" id="JBJKTR010000012">
    <property type="protein sequence ID" value="KAL3352408.1"/>
    <property type="molecule type" value="Genomic_DNA"/>
</dbReference>
<feature type="domain" description="Retrovirus-related Pol polyprotein from transposon TNT 1-94-like beta-barrel" evidence="1">
    <location>
        <begin position="53"/>
        <end position="130"/>
    </location>
</feature>
<dbReference type="AlphaFoldDB" id="A0ABD2T805"/>
<evidence type="ECO:0000259" key="1">
    <source>
        <dbReference type="Pfam" id="PF22936"/>
    </source>
</evidence>
<dbReference type="PANTHER" id="PTHR47592:SF27">
    <property type="entry name" value="OS08G0421700 PROTEIN"/>
    <property type="match status" value="1"/>
</dbReference>
<reference evidence="2 3" key="1">
    <citation type="submission" date="2024-05" db="EMBL/GenBank/DDBJ databases">
        <title>De novo assembly of an allotetraploid wild potato.</title>
        <authorList>
            <person name="Hosaka A.J."/>
        </authorList>
    </citation>
    <scope>NUCLEOTIDE SEQUENCE [LARGE SCALE GENOMIC DNA]</scope>
    <source>
        <tissue evidence="2">Young leaves</tissue>
    </source>
</reference>
<protein>
    <recommendedName>
        <fullName evidence="1">Retrovirus-related Pol polyprotein from transposon TNT 1-94-like beta-barrel domain-containing protein</fullName>
    </recommendedName>
</protein>
<dbReference type="PANTHER" id="PTHR47592">
    <property type="entry name" value="PBF68 PROTEIN"/>
    <property type="match status" value="1"/>
</dbReference>
<organism evidence="2 3">
    <name type="scientific">Solanum stoloniferum</name>
    <dbReference type="NCBI Taxonomy" id="62892"/>
    <lineage>
        <taxon>Eukaryota</taxon>
        <taxon>Viridiplantae</taxon>
        <taxon>Streptophyta</taxon>
        <taxon>Embryophyta</taxon>
        <taxon>Tracheophyta</taxon>
        <taxon>Spermatophyta</taxon>
        <taxon>Magnoliopsida</taxon>
        <taxon>eudicotyledons</taxon>
        <taxon>Gunneridae</taxon>
        <taxon>Pentapetalae</taxon>
        <taxon>asterids</taxon>
        <taxon>lamiids</taxon>
        <taxon>Solanales</taxon>
        <taxon>Solanaceae</taxon>
        <taxon>Solanoideae</taxon>
        <taxon>Solaneae</taxon>
        <taxon>Solanum</taxon>
    </lineage>
</organism>
<accession>A0ABD2T805</accession>
<comment type="caution">
    <text evidence="2">The sequence shown here is derived from an EMBL/GenBank/DDBJ whole genome shotgun (WGS) entry which is preliminary data.</text>
</comment>
<sequence length="167" mass="18972">MRCRKCHKLGHVEIICKEKRPQQLDGAQTADEQEECQLFVATCFASRSSSERWLIDSGCTNHMTHDKEIFRDLHRSAISKVRIDNGDYFPAKGKGTVAIESCSGTKLISDVLYVLELDQNLLSVGNLLENCFKLTFQDKKCVIFDPKGQQICQVKMRGKSFSFDSMK</sequence>
<gene>
    <name evidence="2" type="ORF">AABB24_020438</name>
</gene>
<keyword evidence="3" id="KW-1185">Reference proteome</keyword>
<evidence type="ECO:0000313" key="2">
    <source>
        <dbReference type="EMBL" id="KAL3352408.1"/>
    </source>
</evidence>
<evidence type="ECO:0000313" key="3">
    <source>
        <dbReference type="Proteomes" id="UP001627284"/>
    </source>
</evidence>
<dbReference type="EMBL" id="JBJKTR010000012">
    <property type="protein sequence ID" value="KAL3352409.1"/>
    <property type="molecule type" value="Genomic_DNA"/>
</dbReference>
<dbReference type="Pfam" id="PF22936">
    <property type="entry name" value="Pol_BBD"/>
    <property type="match status" value="1"/>
</dbReference>
<dbReference type="InterPro" id="IPR054722">
    <property type="entry name" value="PolX-like_BBD"/>
</dbReference>